<reference evidence="4 5" key="1">
    <citation type="submission" date="2017-04" db="EMBL/GenBank/DDBJ databases">
        <authorList>
            <person name="Afonso C.L."/>
            <person name="Miller P.J."/>
            <person name="Scott M.A."/>
            <person name="Spackman E."/>
            <person name="Goraichik I."/>
            <person name="Dimitrov K.M."/>
            <person name="Suarez D.L."/>
            <person name="Swayne D.E."/>
        </authorList>
    </citation>
    <scope>NUCLEOTIDE SEQUENCE [LARGE SCALE GENOMIC DNA]</scope>
    <source>
        <strain evidence="4 5">USBA 355</strain>
    </source>
</reference>
<proteinExistence type="predicted"/>
<dbReference type="SUPFAM" id="SSF51412">
    <property type="entry name" value="Inosine monophosphate dehydrogenase (IMPDH)"/>
    <property type="match status" value="1"/>
</dbReference>
<protein>
    <submittedName>
        <fullName evidence="4">Nitronate monooxygenase</fullName>
    </submittedName>
</protein>
<sequence>MAFRTRITELLGIELPILCGGLMWLADARYVAAVVRAGAMGFITARTFPDPGAFRAELQLARELTGGRPFGVNLHLSARPEENTLIEGHIAILLEAGVRIVETSGVPPKAILPPLKEAGATVVHKVSAVRHAVSAERLGVDAVAVVGAECGGHPGLHLIGTIVQAPRAAQAVGLPLAIGGGIGHGSQLAALLAMGADAAVIGTRLLVAEEIWGHPDYKARVAAADETMTRLVMQSFRNTYRAMDTEAARQVEALEKAGEVDFEAYRPLVAGTNQKRAYQTGDVEGAILSLGQAACFAERIEPAAAILHQLMAEAEAARRRLDGLAVETADV</sequence>
<keyword evidence="1" id="KW-0285">Flavoprotein</keyword>
<name>A0A1Y6BW10_9PROT</name>
<accession>A0A1Y6BW10</accession>
<dbReference type="Gene3D" id="3.20.20.70">
    <property type="entry name" value="Aldolase class I"/>
    <property type="match status" value="1"/>
</dbReference>
<dbReference type="PANTHER" id="PTHR32332">
    <property type="entry name" value="2-NITROPROPANE DIOXYGENASE"/>
    <property type="match status" value="1"/>
</dbReference>
<dbReference type="GO" id="GO:0018580">
    <property type="term" value="F:nitronate monooxygenase activity"/>
    <property type="evidence" value="ECO:0007669"/>
    <property type="project" value="InterPro"/>
</dbReference>
<dbReference type="Proteomes" id="UP000192917">
    <property type="component" value="Unassembled WGS sequence"/>
</dbReference>
<dbReference type="RefSeq" id="WP_218822907.1">
    <property type="nucleotide sequence ID" value="NZ_FWZX01000010.1"/>
</dbReference>
<keyword evidence="2" id="KW-0288">FMN</keyword>
<dbReference type="Pfam" id="PF03060">
    <property type="entry name" value="NMO"/>
    <property type="match status" value="1"/>
</dbReference>
<dbReference type="InterPro" id="IPR004136">
    <property type="entry name" value="NMO"/>
</dbReference>
<evidence type="ECO:0000256" key="1">
    <source>
        <dbReference type="ARBA" id="ARBA00022630"/>
    </source>
</evidence>
<evidence type="ECO:0000313" key="4">
    <source>
        <dbReference type="EMBL" id="SMF30201.1"/>
    </source>
</evidence>
<keyword evidence="3" id="KW-0560">Oxidoreductase</keyword>
<evidence type="ECO:0000256" key="3">
    <source>
        <dbReference type="ARBA" id="ARBA00023002"/>
    </source>
</evidence>
<keyword evidence="4" id="KW-0503">Monooxygenase</keyword>
<organism evidence="4 5">
    <name type="scientific">Tistlia consotensis USBA 355</name>
    <dbReference type="NCBI Taxonomy" id="560819"/>
    <lineage>
        <taxon>Bacteria</taxon>
        <taxon>Pseudomonadati</taxon>
        <taxon>Pseudomonadota</taxon>
        <taxon>Alphaproteobacteria</taxon>
        <taxon>Rhodospirillales</taxon>
        <taxon>Rhodovibrionaceae</taxon>
        <taxon>Tistlia</taxon>
    </lineage>
</organism>
<dbReference type="PANTHER" id="PTHR32332:SF20">
    <property type="entry name" value="2-NITROPROPANE DIOXYGENASE-LIKE PROTEIN"/>
    <property type="match status" value="1"/>
</dbReference>
<gene>
    <name evidence="4" type="ORF">SAMN05428998_11095</name>
</gene>
<dbReference type="CDD" id="cd04730">
    <property type="entry name" value="NPD_like"/>
    <property type="match status" value="1"/>
</dbReference>
<dbReference type="InterPro" id="IPR013785">
    <property type="entry name" value="Aldolase_TIM"/>
</dbReference>
<evidence type="ECO:0000256" key="2">
    <source>
        <dbReference type="ARBA" id="ARBA00022643"/>
    </source>
</evidence>
<dbReference type="STRING" id="560819.SAMN05428998_11095"/>
<dbReference type="EMBL" id="FWZX01000010">
    <property type="protein sequence ID" value="SMF30201.1"/>
    <property type="molecule type" value="Genomic_DNA"/>
</dbReference>
<keyword evidence="5" id="KW-1185">Reference proteome</keyword>
<dbReference type="AlphaFoldDB" id="A0A1Y6BW10"/>
<evidence type="ECO:0000313" key="5">
    <source>
        <dbReference type="Proteomes" id="UP000192917"/>
    </source>
</evidence>